<keyword evidence="3" id="KW-1185">Reference proteome</keyword>
<dbReference type="AlphaFoldDB" id="A0A194QI27"/>
<reference evidence="2 3" key="1">
    <citation type="journal article" date="2015" name="Nat. Commun.">
        <title>Outbred genome sequencing and CRISPR/Cas9 gene editing in butterflies.</title>
        <authorList>
            <person name="Li X."/>
            <person name="Fan D."/>
            <person name="Zhang W."/>
            <person name="Liu G."/>
            <person name="Zhang L."/>
            <person name="Zhao L."/>
            <person name="Fang X."/>
            <person name="Chen L."/>
            <person name="Dong Y."/>
            <person name="Chen Y."/>
            <person name="Ding Y."/>
            <person name="Zhao R."/>
            <person name="Feng M."/>
            <person name="Zhu Y."/>
            <person name="Feng Y."/>
            <person name="Jiang X."/>
            <person name="Zhu D."/>
            <person name="Xiang H."/>
            <person name="Feng X."/>
            <person name="Li S."/>
            <person name="Wang J."/>
            <person name="Zhang G."/>
            <person name="Kronforst M.R."/>
            <person name="Wang W."/>
        </authorList>
    </citation>
    <scope>NUCLEOTIDE SEQUENCE [LARGE SCALE GENOMIC DNA]</scope>
    <source>
        <strain evidence="2">Ya'a_city_454_Px</strain>
        <tissue evidence="2">Whole body</tissue>
    </source>
</reference>
<feature type="compositionally biased region" description="Basic and acidic residues" evidence="1">
    <location>
        <begin position="116"/>
        <end position="130"/>
    </location>
</feature>
<name>A0A194QI27_PAPXU</name>
<proteinExistence type="predicted"/>
<organism evidence="2 3">
    <name type="scientific">Papilio xuthus</name>
    <name type="common">Asian swallowtail butterfly</name>
    <dbReference type="NCBI Taxonomy" id="66420"/>
    <lineage>
        <taxon>Eukaryota</taxon>
        <taxon>Metazoa</taxon>
        <taxon>Ecdysozoa</taxon>
        <taxon>Arthropoda</taxon>
        <taxon>Hexapoda</taxon>
        <taxon>Insecta</taxon>
        <taxon>Pterygota</taxon>
        <taxon>Neoptera</taxon>
        <taxon>Endopterygota</taxon>
        <taxon>Lepidoptera</taxon>
        <taxon>Glossata</taxon>
        <taxon>Ditrysia</taxon>
        <taxon>Papilionoidea</taxon>
        <taxon>Papilionidae</taxon>
        <taxon>Papilioninae</taxon>
        <taxon>Papilio</taxon>
    </lineage>
</organism>
<evidence type="ECO:0000313" key="3">
    <source>
        <dbReference type="Proteomes" id="UP000053268"/>
    </source>
</evidence>
<dbReference type="STRING" id="66420.A0A194QI27"/>
<sequence length="130" mass="14202">MYTLQSLTRAPHSCTACTERARLQDGDGGEGEGEGVWWCGAGGARSPRRASRPRSSRSSRSASPRDTDTPLCARPLSLPGESHLKLSSVKKSGVQQGERFSVLQPTLPLRRAHAGRRGEDSERLVPRREH</sequence>
<dbReference type="Proteomes" id="UP000053268">
    <property type="component" value="Unassembled WGS sequence"/>
</dbReference>
<gene>
    <name evidence="2" type="ORF">RR46_04004</name>
</gene>
<protein>
    <submittedName>
        <fullName evidence="2">Uncharacterized protein</fullName>
    </submittedName>
</protein>
<feature type="region of interest" description="Disordered" evidence="1">
    <location>
        <begin position="21"/>
        <end position="130"/>
    </location>
</feature>
<accession>A0A194QI27</accession>
<evidence type="ECO:0000256" key="1">
    <source>
        <dbReference type="SAM" id="MobiDB-lite"/>
    </source>
</evidence>
<evidence type="ECO:0000313" key="2">
    <source>
        <dbReference type="EMBL" id="KPJ05167.1"/>
    </source>
</evidence>
<dbReference type="EMBL" id="KQ458761">
    <property type="protein sequence ID" value="KPJ05167.1"/>
    <property type="molecule type" value="Genomic_DNA"/>
</dbReference>
<feature type="compositionally biased region" description="Basic residues" evidence="1">
    <location>
        <begin position="46"/>
        <end position="57"/>
    </location>
</feature>